<reference evidence="2 3" key="1">
    <citation type="submission" date="2021-06" db="EMBL/GenBank/DDBJ databases">
        <authorList>
            <person name="Kallberg Y."/>
            <person name="Tangrot J."/>
            <person name="Rosling A."/>
        </authorList>
    </citation>
    <scope>NUCLEOTIDE SEQUENCE [LARGE SCALE GENOMIC DNA]</scope>
    <source>
        <strain evidence="2 3">120-4 pot B 10/14</strain>
    </source>
</reference>
<dbReference type="InterPro" id="IPR008906">
    <property type="entry name" value="HATC_C_dom"/>
</dbReference>
<evidence type="ECO:0000313" key="2">
    <source>
        <dbReference type="EMBL" id="CAG8839661.1"/>
    </source>
</evidence>
<dbReference type="SUPFAM" id="SSF53098">
    <property type="entry name" value="Ribonuclease H-like"/>
    <property type="match status" value="1"/>
</dbReference>
<evidence type="ECO:0000259" key="1">
    <source>
        <dbReference type="Pfam" id="PF05699"/>
    </source>
</evidence>
<name>A0ABN7WUD7_GIGMA</name>
<dbReference type="EMBL" id="CAJVQB010060970">
    <property type="protein sequence ID" value="CAG8839661.1"/>
    <property type="molecule type" value="Genomic_DNA"/>
</dbReference>
<gene>
    <name evidence="2" type="ORF">GMARGA_LOCUS34549</name>
</gene>
<sequence length="329" mass="38071">HPEAITNQEIANLIANEDFFITCRLVRSIWQPIKEVIYALETNTATLADCFAYLIKLAVAIERLPEINTFKAFAAHVFNRRYEEFLHPLYILAYYIHPQYRGKSLKDNGFHQAALTSIEIWQNLGHTELESNELIAQMRRFEARLPPFNLPYVSGIDTPKIWWGSFKSQPRHLAELACRIFSINPTQASCERNFSSLKWILGDRRINLNISRLEGISKIRSYYTTNIRRELSFPDKELTEADLRDACNLSSVGNIMSYEENQIDDDDETLSDTSNYSTTLLINEIIDLEIEENSESPMEGTSRAVLSKDLDYNPCDVLNRFLEREKQSK</sequence>
<proteinExistence type="predicted"/>
<comment type="caution">
    <text evidence="2">The sequence shown here is derived from an EMBL/GenBank/DDBJ whole genome shotgun (WGS) entry which is preliminary data.</text>
</comment>
<dbReference type="Proteomes" id="UP000789901">
    <property type="component" value="Unassembled WGS sequence"/>
</dbReference>
<feature type="non-terminal residue" evidence="2">
    <location>
        <position position="1"/>
    </location>
</feature>
<protein>
    <submittedName>
        <fullName evidence="2">12083_t:CDS:1</fullName>
    </submittedName>
</protein>
<feature type="domain" description="HAT C-terminal dimerisation" evidence="1">
    <location>
        <begin position="161"/>
        <end position="209"/>
    </location>
</feature>
<accession>A0ABN7WUD7</accession>
<keyword evidence="3" id="KW-1185">Reference proteome</keyword>
<evidence type="ECO:0000313" key="3">
    <source>
        <dbReference type="Proteomes" id="UP000789901"/>
    </source>
</evidence>
<dbReference type="Pfam" id="PF05699">
    <property type="entry name" value="Dimer_Tnp_hAT"/>
    <property type="match status" value="1"/>
</dbReference>
<dbReference type="InterPro" id="IPR012337">
    <property type="entry name" value="RNaseH-like_sf"/>
</dbReference>
<organism evidence="2 3">
    <name type="scientific">Gigaspora margarita</name>
    <dbReference type="NCBI Taxonomy" id="4874"/>
    <lineage>
        <taxon>Eukaryota</taxon>
        <taxon>Fungi</taxon>
        <taxon>Fungi incertae sedis</taxon>
        <taxon>Mucoromycota</taxon>
        <taxon>Glomeromycotina</taxon>
        <taxon>Glomeromycetes</taxon>
        <taxon>Diversisporales</taxon>
        <taxon>Gigasporaceae</taxon>
        <taxon>Gigaspora</taxon>
    </lineage>
</organism>